<proteinExistence type="predicted"/>
<comment type="caution">
    <text evidence="2">The sequence shown here is derived from an EMBL/GenBank/DDBJ whole genome shotgun (WGS) entry which is preliminary data.</text>
</comment>
<feature type="compositionally biased region" description="Polar residues" evidence="1">
    <location>
        <begin position="112"/>
        <end position="121"/>
    </location>
</feature>
<evidence type="ECO:0000313" key="2">
    <source>
        <dbReference type="EMBL" id="MET4756036.1"/>
    </source>
</evidence>
<name>A0ABV2SE49_9GAMM</name>
<sequence length="121" mass="14046">MFDYYSIRSTTINLQDLQSKSIRNSDDQSTSYRFIHWQPMQINTVTPTQLAEEERARRESTTPVQSLGRFRAMVQSVARAWGNRGNRNNDEQETPMLEMEPGNRARHHIEGSPSSFRGSRN</sequence>
<feature type="region of interest" description="Disordered" evidence="1">
    <location>
        <begin position="81"/>
        <end position="121"/>
    </location>
</feature>
<evidence type="ECO:0000313" key="3">
    <source>
        <dbReference type="Proteomes" id="UP001549366"/>
    </source>
</evidence>
<gene>
    <name evidence="2" type="ORF">V5J35_001228</name>
</gene>
<evidence type="ECO:0000256" key="1">
    <source>
        <dbReference type="SAM" id="MobiDB-lite"/>
    </source>
</evidence>
<dbReference type="EMBL" id="JBEWTB010000002">
    <property type="protein sequence ID" value="MET4756036.1"/>
    <property type="molecule type" value="Genomic_DNA"/>
</dbReference>
<protein>
    <submittedName>
        <fullName evidence="2">Uncharacterized protein</fullName>
    </submittedName>
</protein>
<dbReference type="Proteomes" id="UP001549366">
    <property type="component" value="Unassembled WGS sequence"/>
</dbReference>
<reference evidence="2 3" key="1">
    <citation type="submission" date="2024-06" db="EMBL/GenBank/DDBJ databases">
        <title>Genomic Encyclopedia of Type Strains, Phase V (KMG-V): Genome sequencing to study the core and pangenomes of soil and plant-associated prokaryotes.</title>
        <authorList>
            <person name="Whitman W."/>
        </authorList>
    </citation>
    <scope>NUCLEOTIDE SEQUENCE [LARGE SCALE GENOMIC DNA]</scope>
    <source>
        <strain evidence="2 3">NE40</strain>
    </source>
</reference>
<accession>A0ABV2SE49</accession>
<keyword evidence="3" id="KW-1185">Reference proteome</keyword>
<organism evidence="2 3">
    <name type="scientific">Endozoicomonas lisbonensis</name>
    <dbReference type="NCBI Taxonomy" id="3120522"/>
    <lineage>
        <taxon>Bacteria</taxon>
        <taxon>Pseudomonadati</taxon>
        <taxon>Pseudomonadota</taxon>
        <taxon>Gammaproteobacteria</taxon>
        <taxon>Oceanospirillales</taxon>
        <taxon>Endozoicomonadaceae</taxon>
        <taxon>Endozoicomonas</taxon>
    </lineage>
</organism>